<evidence type="ECO:0000313" key="2">
    <source>
        <dbReference type="EMBL" id="CAG8818391.1"/>
    </source>
</evidence>
<dbReference type="Proteomes" id="UP000789405">
    <property type="component" value="Unassembled WGS sequence"/>
</dbReference>
<comment type="caution">
    <text evidence="2">The sequence shown here is derived from an EMBL/GenBank/DDBJ whole genome shotgun (WGS) entry which is preliminary data.</text>
</comment>
<evidence type="ECO:0000256" key="1">
    <source>
        <dbReference type="SAM" id="MobiDB-lite"/>
    </source>
</evidence>
<dbReference type="OrthoDB" id="10558647at2759"/>
<organism evidence="2 3">
    <name type="scientific">Dentiscutata erythropus</name>
    <dbReference type="NCBI Taxonomy" id="1348616"/>
    <lineage>
        <taxon>Eukaryota</taxon>
        <taxon>Fungi</taxon>
        <taxon>Fungi incertae sedis</taxon>
        <taxon>Mucoromycota</taxon>
        <taxon>Glomeromycotina</taxon>
        <taxon>Glomeromycetes</taxon>
        <taxon>Diversisporales</taxon>
        <taxon>Gigasporaceae</taxon>
        <taxon>Dentiscutata</taxon>
    </lineage>
</organism>
<evidence type="ECO:0000313" key="3">
    <source>
        <dbReference type="Proteomes" id="UP000789405"/>
    </source>
</evidence>
<keyword evidence="3" id="KW-1185">Reference proteome</keyword>
<feature type="region of interest" description="Disordered" evidence="1">
    <location>
        <begin position="25"/>
        <end position="53"/>
    </location>
</feature>
<feature type="non-terminal residue" evidence="2">
    <location>
        <position position="1"/>
    </location>
</feature>
<dbReference type="EMBL" id="CAJVPY010056479">
    <property type="protein sequence ID" value="CAG8818391.1"/>
    <property type="molecule type" value="Genomic_DNA"/>
</dbReference>
<reference evidence="2" key="1">
    <citation type="submission" date="2021-06" db="EMBL/GenBank/DDBJ databases">
        <authorList>
            <person name="Kallberg Y."/>
            <person name="Tangrot J."/>
            <person name="Rosling A."/>
        </authorList>
    </citation>
    <scope>NUCLEOTIDE SEQUENCE</scope>
    <source>
        <strain evidence="2">MA453B</strain>
    </source>
</reference>
<proteinExistence type="predicted"/>
<protein>
    <submittedName>
        <fullName evidence="2">25696_t:CDS:1</fullName>
    </submittedName>
</protein>
<gene>
    <name evidence="2" type="ORF">DERYTH_LOCUS26618</name>
</gene>
<accession>A0A9N9KA32</accession>
<dbReference type="AlphaFoldDB" id="A0A9N9KA32"/>
<sequence>KDTFTSNKVECVPCDLGSHPYVTKSSDPNDLAESEISASPISPSNPTHDYAYF</sequence>
<feature type="compositionally biased region" description="Low complexity" evidence="1">
    <location>
        <begin position="34"/>
        <end position="44"/>
    </location>
</feature>
<name>A0A9N9KA32_9GLOM</name>